<dbReference type="Proteomes" id="UP000824073">
    <property type="component" value="Unassembled WGS sequence"/>
</dbReference>
<organism evidence="2 3">
    <name type="scientific">Candidatus Ventrousia excrementavium</name>
    <dbReference type="NCBI Taxonomy" id="2840961"/>
    <lineage>
        <taxon>Bacteria</taxon>
        <taxon>Bacillati</taxon>
        <taxon>Bacillota</taxon>
        <taxon>Clostridia</taxon>
        <taxon>Eubacteriales</taxon>
        <taxon>Clostridiaceae</taxon>
        <taxon>Clostridiaceae incertae sedis</taxon>
        <taxon>Candidatus Ventrousia</taxon>
    </lineage>
</organism>
<evidence type="ECO:0000313" key="3">
    <source>
        <dbReference type="Proteomes" id="UP000824073"/>
    </source>
</evidence>
<dbReference type="AlphaFoldDB" id="A0A9D1IXF0"/>
<dbReference type="SUPFAM" id="SSF69279">
    <property type="entry name" value="Phage tail proteins"/>
    <property type="match status" value="1"/>
</dbReference>
<dbReference type="Pfam" id="PF24032">
    <property type="entry name" value="YQBQ"/>
    <property type="match status" value="1"/>
</dbReference>
<comment type="caution">
    <text evidence="2">The sequence shown here is derived from an EMBL/GenBank/DDBJ whole genome shotgun (WGS) entry which is preliminary data.</text>
</comment>
<reference evidence="2" key="2">
    <citation type="journal article" date="2021" name="PeerJ">
        <title>Extensive microbial diversity within the chicken gut microbiome revealed by metagenomics and culture.</title>
        <authorList>
            <person name="Gilroy R."/>
            <person name="Ravi A."/>
            <person name="Getino M."/>
            <person name="Pursley I."/>
            <person name="Horton D.L."/>
            <person name="Alikhan N.F."/>
            <person name="Baker D."/>
            <person name="Gharbi K."/>
            <person name="Hall N."/>
            <person name="Watson M."/>
            <person name="Adriaenssens E.M."/>
            <person name="Foster-Nyarko E."/>
            <person name="Jarju S."/>
            <person name="Secka A."/>
            <person name="Antonio M."/>
            <person name="Oren A."/>
            <person name="Chaudhuri R.R."/>
            <person name="La Ragione R."/>
            <person name="Hildebrand F."/>
            <person name="Pallen M.J."/>
        </authorList>
    </citation>
    <scope>NUCLEOTIDE SEQUENCE</scope>
    <source>
        <strain evidence="2">CHK191-8634</strain>
    </source>
</reference>
<evidence type="ECO:0000313" key="2">
    <source>
        <dbReference type="EMBL" id="HIU43864.1"/>
    </source>
</evidence>
<protein>
    <recommendedName>
        <fullName evidence="1">YqbQ/XkdQ domain-containing protein</fullName>
    </recommendedName>
</protein>
<dbReference type="InterPro" id="IPR056937">
    <property type="entry name" value="YqbQ/XkdQ"/>
</dbReference>
<reference evidence="2" key="1">
    <citation type="submission" date="2020-10" db="EMBL/GenBank/DDBJ databases">
        <authorList>
            <person name="Gilroy R."/>
        </authorList>
    </citation>
    <scope>NUCLEOTIDE SEQUENCE</scope>
    <source>
        <strain evidence="2">CHK191-8634</strain>
    </source>
</reference>
<accession>A0A9D1IXF0</accession>
<proteinExistence type="predicted"/>
<gene>
    <name evidence="2" type="ORF">IAB67_06170</name>
</gene>
<evidence type="ECO:0000259" key="1">
    <source>
        <dbReference type="Pfam" id="PF24032"/>
    </source>
</evidence>
<name>A0A9D1IXF0_9CLOT</name>
<sequence length="322" mass="36043">MTTELLIANKLTGKIWECSNSVQSVTWKTERTGTPGSLQFNIIKSGDLSFVEGDVVRFSVDGQLQFYGWVFTKSKNRWGEIDVTCYDRLRYLKANAAYNFKNQTAGDMIRQIAGDFELETSDLADTGYAIPSFYKSDVSCLDIIGEAVQQTLLNTGDIYVFYDDGDGLALKRPEDMMSDVIIGEKSHLTDYTYKTDIDEQTYNSVKLVLENEETGRADVYMAEDSATIGQWGLLQLYQQVDGTVNEAQVAAQAQATLSYYNRRMRTLSVSSLGVPGLRAGMMVRMVVPGLGDINLDQYVLLESVTHTWENGVHTMDFDTMPI</sequence>
<feature type="domain" description="YqbQ/XkdQ" evidence="1">
    <location>
        <begin position="25"/>
        <end position="318"/>
    </location>
</feature>
<dbReference type="EMBL" id="DVMR01000050">
    <property type="protein sequence ID" value="HIU43864.1"/>
    <property type="molecule type" value="Genomic_DNA"/>
</dbReference>